<dbReference type="VEuPathDB" id="FungiDB:CC1G_02540"/>
<organism evidence="10 11">
    <name type="scientific">Coprinopsis cinerea (strain Okayama-7 / 130 / ATCC MYA-4618 / FGSC 9003)</name>
    <name type="common">Inky cap fungus</name>
    <name type="synonym">Hormographiella aspergillata</name>
    <dbReference type="NCBI Taxonomy" id="240176"/>
    <lineage>
        <taxon>Eukaryota</taxon>
        <taxon>Fungi</taxon>
        <taxon>Dikarya</taxon>
        <taxon>Basidiomycota</taxon>
        <taxon>Agaricomycotina</taxon>
        <taxon>Agaricomycetes</taxon>
        <taxon>Agaricomycetidae</taxon>
        <taxon>Agaricales</taxon>
        <taxon>Agaricineae</taxon>
        <taxon>Psathyrellaceae</taxon>
        <taxon>Coprinopsis</taxon>
    </lineage>
</organism>
<feature type="region of interest" description="Disordered" evidence="9">
    <location>
        <begin position="225"/>
        <end position="258"/>
    </location>
</feature>
<comment type="caution">
    <text evidence="10">The sequence shown here is derived from an EMBL/GenBank/DDBJ whole genome shotgun (WGS) entry which is preliminary data.</text>
</comment>
<evidence type="ECO:0000313" key="10">
    <source>
        <dbReference type="EMBL" id="EAU89651.1"/>
    </source>
</evidence>
<feature type="region of interest" description="Disordered" evidence="9">
    <location>
        <begin position="111"/>
        <end position="138"/>
    </location>
</feature>
<feature type="compositionally biased region" description="Low complexity" evidence="9">
    <location>
        <begin position="121"/>
        <end position="133"/>
    </location>
</feature>
<dbReference type="InterPro" id="IPR015422">
    <property type="entry name" value="PyrdxlP-dep_Trfase_small"/>
</dbReference>
<dbReference type="eggNOG" id="KOG0053">
    <property type="taxonomic scope" value="Eukaryota"/>
</dbReference>
<name>A8NBT0_COPC7</name>
<keyword evidence="3" id="KW-0663">Pyridoxal phosphate</keyword>
<dbReference type="GO" id="GO:0019346">
    <property type="term" value="P:transsulfuration"/>
    <property type="evidence" value="ECO:0007669"/>
    <property type="project" value="InterPro"/>
</dbReference>
<evidence type="ECO:0000256" key="3">
    <source>
        <dbReference type="ARBA" id="ARBA00022898"/>
    </source>
</evidence>
<dbReference type="PANTHER" id="PTHR42699">
    <property type="match status" value="1"/>
</dbReference>
<dbReference type="RefSeq" id="XP_001832278.1">
    <property type="nucleotide sequence ID" value="XM_001832226.2"/>
</dbReference>
<proteinExistence type="predicted"/>
<gene>
    <name evidence="10" type="ORF">CC1G_02540</name>
</gene>
<dbReference type="FunFam" id="3.40.640.10:FF:000094">
    <property type="entry name" value="Probable cystathionine gamma-synthase"/>
    <property type="match status" value="1"/>
</dbReference>
<dbReference type="GO" id="GO:0003962">
    <property type="term" value="F:cystathionine gamma-synthase activity"/>
    <property type="evidence" value="ECO:0007669"/>
    <property type="project" value="UniProtKB-EC"/>
</dbReference>
<evidence type="ECO:0000256" key="7">
    <source>
        <dbReference type="ARBA" id="ARBA00066530"/>
    </source>
</evidence>
<dbReference type="SUPFAM" id="SSF53383">
    <property type="entry name" value="PLP-dependent transferases"/>
    <property type="match status" value="1"/>
</dbReference>
<comment type="pathway">
    <text evidence="6">Amino-acid biosynthesis; L-methionine biosynthesis via de novo pathway; L-cystathionine from O-succinyl-L-homoserine: step 1/1.</text>
</comment>
<evidence type="ECO:0000256" key="2">
    <source>
        <dbReference type="ARBA" id="ARBA00022679"/>
    </source>
</evidence>
<dbReference type="InterPro" id="IPR051750">
    <property type="entry name" value="Trans-sulfuration_enzymes"/>
</dbReference>
<dbReference type="Gene3D" id="3.90.1150.10">
    <property type="entry name" value="Aspartate Aminotransferase, domain 1"/>
    <property type="match status" value="1"/>
</dbReference>
<dbReference type="Gene3D" id="3.40.640.10">
    <property type="entry name" value="Type I PLP-dependent aspartate aminotransferase-like (Major domain)"/>
    <property type="match status" value="1"/>
</dbReference>
<sequence>MNESSLGNSVPPDTPHAISVSLPTWRDNVGYEEGEKRVVEKMVTGYPRFFIHLSVQKLAAICEHKYAVGNERCMLFPSKKVAEQCRSFIQRRSGVLGKPVSARIVDLLICPDEPQPQPQSNGTTNGTGTTTTTEANGKPCSESIANTCAELHIVLFPGDAFSVAKEFWQHAGLGISSRFAEKCLSLLPKEDRNRTVKAVERPVSPVQRRGFPAGRGFNKHYSAVKKGAQGVSSTSPRSPTFPPISPTTTNGNGAVPANNCGCGDEDEAMDSVYLEERYGRNLPLSAASFAKRALRRRVAGVLLCDVPDCQGTAGQEDLVVGPSTRGVKDVSENDVYLYPSGMTAIWSAHQVALGALGEAKSVCFGFPYTDTLKILQKWGPGCHFLGHGLDSDIDKLEKILESESQAHPGTRPILALFTEFPSNPLLRSADLPRLRRLADKYDFLIIIDETIGNLVNVTVMQYADVVVSSLTKVFSGASNVMGGSLILNPKGRQYKSLKEAITKTYEDTYFDEDAIYMERNSRDFKKRIQTINQNAEAICDFLYTRSLKGGSTNPNTAIKEVFYPKYTTPEHYDHCRVTSAQSEDGKAGGYGGLFSLTFTSLEASKLFFDTLPCFKGPSLGTNFTLACPFTILAHYGELEWAAEFGVEEGLVRVSVGLEETGKLLESFELAVKAAEGVVKA</sequence>
<evidence type="ECO:0000256" key="9">
    <source>
        <dbReference type="SAM" id="MobiDB-lite"/>
    </source>
</evidence>
<dbReference type="FunFam" id="3.90.1150.10:FF:000063">
    <property type="entry name" value="Probable cystathionine gamma-synthase"/>
    <property type="match status" value="1"/>
</dbReference>
<dbReference type="InterPro" id="IPR015424">
    <property type="entry name" value="PyrdxlP-dep_Trfase"/>
</dbReference>
<dbReference type="AlphaFoldDB" id="A8NBT0"/>
<comment type="cofactor">
    <cofactor evidence="1">
        <name>pyridoxal 5'-phosphate</name>
        <dbReference type="ChEBI" id="CHEBI:597326"/>
    </cofactor>
</comment>
<dbReference type="KEGG" id="cci:CC1G_02540"/>
<dbReference type="Proteomes" id="UP000001861">
    <property type="component" value="Unassembled WGS sequence"/>
</dbReference>
<keyword evidence="11" id="KW-1185">Reference proteome</keyword>
<protein>
    <recommendedName>
        <fullName evidence="7">cystathionine gamma-synthase</fullName>
        <ecNumber evidence="7">2.5.1.48</ecNumber>
    </recommendedName>
    <alternativeName>
        <fullName evidence="8">O-succinylhomoserine (thiol)-lyase</fullName>
    </alternativeName>
</protein>
<dbReference type="FunCoup" id="A8NBT0">
    <property type="interactions" value="117"/>
</dbReference>
<evidence type="ECO:0000256" key="8">
    <source>
        <dbReference type="ARBA" id="ARBA00083849"/>
    </source>
</evidence>
<dbReference type="STRING" id="240176.A8NBT0"/>
<dbReference type="GO" id="GO:0030170">
    <property type="term" value="F:pyridoxal phosphate binding"/>
    <property type="evidence" value="ECO:0007669"/>
    <property type="project" value="InterPro"/>
</dbReference>
<evidence type="ECO:0000256" key="5">
    <source>
        <dbReference type="ARBA" id="ARBA00058439"/>
    </source>
</evidence>
<dbReference type="OrthoDB" id="10047078at2759"/>
<dbReference type="OMA" id="KVAKRCR"/>
<dbReference type="EC" id="2.5.1.48" evidence="7"/>
<accession>A8NBT0</accession>
<evidence type="ECO:0000256" key="1">
    <source>
        <dbReference type="ARBA" id="ARBA00001933"/>
    </source>
</evidence>
<dbReference type="InterPro" id="IPR000277">
    <property type="entry name" value="Cys/Met-Metab_PyrdxlP-dep_enz"/>
</dbReference>
<keyword evidence="2" id="KW-0808">Transferase</keyword>
<evidence type="ECO:0000256" key="4">
    <source>
        <dbReference type="ARBA" id="ARBA00051441"/>
    </source>
</evidence>
<dbReference type="Pfam" id="PF01053">
    <property type="entry name" value="Cys_Met_Meta_PP"/>
    <property type="match status" value="1"/>
</dbReference>
<dbReference type="InterPro" id="IPR015421">
    <property type="entry name" value="PyrdxlP-dep_Trfase_major"/>
</dbReference>
<dbReference type="PANTHER" id="PTHR42699:SF1">
    <property type="entry name" value="CYSTATHIONINE GAMMA-SYNTHASE-RELATED"/>
    <property type="match status" value="1"/>
</dbReference>
<comment type="function">
    <text evidence="5">Catalyzes the formation of L-cystathionine from O-succinyl-L-homoserine (OSHS) and L-cysteine, via a gamma-replacement reaction. In the absence of thiol, catalyzes gamma-elimination to form 2-oxobutanoate, succinate and ammonia.</text>
</comment>
<evidence type="ECO:0000256" key="6">
    <source>
        <dbReference type="ARBA" id="ARBA00060510"/>
    </source>
</evidence>
<comment type="catalytic activity">
    <reaction evidence="4">
        <text>O-succinyl-L-homoserine + L-cysteine = L,L-cystathionine + succinate + H(+)</text>
        <dbReference type="Rhea" id="RHEA:20397"/>
        <dbReference type="ChEBI" id="CHEBI:15378"/>
        <dbReference type="ChEBI" id="CHEBI:30031"/>
        <dbReference type="ChEBI" id="CHEBI:35235"/>
        <dbReference type="ChEBI" id="CHEBI:57661"/>
        <dbReference type="ChEBI" id="CHEBI:58161"/>
        <dbReference type="EC" id="2.5.1.48"/>
    </reaction>
</comment>
<dbReference type="InParanoid" id="A8NBT0"/>
<dbReference type="GeneID" id="6008762"/>
<reference evidence="10 11" key="1">
    <citation type="journal article" date="2010" name="Proc. Natl. Acad. Sci. U.S.A.">
        <title>Insights into evolution of multicellular fungi from the assembled chromosomes of the mushroom Coprinopsis cinerea (Coprinus cinereus).</title>
        <authorList>
            <person name="Stajich J.E."/>
            <person name="Wilke S.K."/>
            <person name="Ahren D."/>
            <person name="Au C.H."/>
            <person name="Birren B.W."/>
            <person name="Borodovsky M."/>
            <person name="Burns C."/>
            <person name="Canback B."/>
            <person name="Casselton L.A."/>
            <person name="Cheng C.K."/>
            <person name="Deng J."/>
            <person name="Dietrich F.S."/>
            <person name="Fargo D.C."/>
            <person name="Farman M.L."/>
            <person name="Gathman A.C."/>
            <person name="Goldberg J."/>
            <person name="Guigo R."/>
            <person name="Hoegger P.J."/>
            <person name="Hooker J.B."/>
            <person name="Huggins A."/>
            <person name="James T.Y."/>
            <person name="Kamada T."/>
            <person name="Kilaru S."/>
            <person name="Kodira C."/>
            <person name="Kues U."/>
            <person name="Kupfer D."/>
            <person name="Kwan H.S."/>
            <person name="Lomsadze A."/>
            <person name="Li W."/>
            <person name="Lilly W.W."/>
            <person name="Ma L.J."/>
            <person name="Mackey A.J."/>
            <person name="Manning G."/>
            <person name="Martin F."/>
            <person name="Muraguchi H."/>
            <person name="Natvig D.O."/>
            <person name="Palmerini H."/>
            <person name="Ramesh M.A."/>
            <person name="Rehmeyer C.J."/>
            <person name="Roe B.A."/>
            <person name="Shenoy N."/>
            <person name="Stanke M."/>
            <person name="Ter-Hovhannisyan V."/>
            <person name="Tunlid A."/>
            <person name="Velagapudi R."/>
            <person name="Vision T.J."/>
            <person name="Zeng Q."/>
            <person name="Zolan M.E."/>
            <person name="Pukkila P.J."/>
        </authorList>
    </citation>
    <scope>NUCLEOTIDE SEQUENCE [LARGE SCALE GENOMIC DNA]</scope>
    <source>
        <strain evidence="11">Okayama-7 / 130 / ATCC MYA-4618 / FGSC 9003</strain>
    </source>
</reference>
<dbReference type="EMBL" id="AACS02000009">
    <property type="protein sequence ID" value="EAU89651.1"/>
    <property type="molecule type" value="Genomic_DNA"/>
</dbReference>
<evidence type="ECO:0000313" key="11">
    <source>
        <dbReference type="Proteomes" id="UP000001861"/>
    </source>
</evidence>